<name>A0A0A8Z5A2_ARUDO</name>
<reference evidence="1" key="1">
    <citation type="submission" date="2014-09" db="EMBL/GenBank/DDBJ databases">
        <authorList>
            <person name="Magalhaes I.L.F."/>
            <person name="Oliveira U."/>
            <person name="Santos F.R."/>
            <person name="Vidigal T.H.D.A."/>
            <person name="Brescovit A.D."/>
            <person name="Santos A.J."/>
        </authorList>
    </citation>
    <scope>NUCLEOTIDE SEQUENCE</scope>
    <source>
        <tissue evidence="1">Shoot tissue taken approximately 20 cm above the soil surface</tissue>
    </source>
</reference>
<accession>A0A0A8Z5A2</accession>
<dbReference type="EMBL" id="GBRH01263316">
    <property type="protein sequence ID" value="JAD34579.1"/>
    <property type="molecule type" value="Transcribed_RNA"/>
</dbReference>
<evidence type="ECO:0000313" key="1">
    <source>
        <dbReference type="EMBL" id="JAD34579.1"/>
    </source>
</evidence>
<organism evidence="1">
    <name type="scientific">Arundo donax</name>
    <name type="common">Giant reed</name>
    <name type="synonym">Donax arundinaceus</name>
    <dbReference type="NCBI Taxonomy" id="35708"/>
    <lineage>
        <taxon>Eukaryota</taxon>
        <taxon>Viridiplantae</taxon>
        <taxon>Streptophyta</taxon>
        <taxon>Embryophyta</taxon>
        <taxon>Tracheophyta</taxon>
        <taxon>Spermatophyta</taxon>
        <taxon>Magnoliopsida</taxon>
        <taxon>Liliopsida</taxon>
        <taxon>Poales</taxon>
        <taxon>Poaceae</taxon>
        <taxon>PACMAD clade</taxon>
        <taxon>Arundinoideae</taxon>
        <taxon>Arundineae</taxon>
        <taxon>Arundo</taxon>
    </lineage>
</organism>
<proteinExistence type="predicted"/>
<reference evidence="1" key="2">
    <citation type="journal article" date="2015" name="Data Brief">
        <title>Shoot transcriptome of the giant reed, Arundo donax.</title>
        <authorList>
            <person name="Barrero R.A."/>
            <person name="Guerrero F.D."/>
            <person name="Moolhuijzen P."/>
            <person name="Goolsby J.A."/>
            <person name="Tidwell J."/>
            <person name="Bellgard S.E."/>
            <person name="Bellgard M.I."/>
        </authorList>
    </citation>
    <scope>NUCLEOTIDE SEQUENCE</scope>
    <source>
        <tissue evidence="1">Shoot tissue taken approximately 20 cm above the soil surface</tissue>
    </source>
</reference>
<protein>
    <submittedName>
        <fullName evidence="1">Uncharacterized protein</fullName>
    </submittedName>
</protein>
<sequence length="12" mass="1622">MRRCKWGRLRLF</sequence>